<gene>
    <name evidence="1" type="ORF">GCM10010390_65290</name>
</gene>
<dbReference type="CDD" id="cd11533">
    <property type="entry name" value="NTP-PPase_Af0060_like"/>
    <property type="match status" value="1"/>
</dbReference>
<dbReference type="RefSeq" id="WP_346160798.1">
    <property type="nucleotide sequence ID" value="NZ_BAAABZ010000071.1"/>
</dbReference>
<comment type="caution">
    <text evidence="1">The sequence shown here is derived from an EMBL/GenBank/DDBJ whole genome shotgun (WGS) entry which is preliminary data.</text>
</comment>
<dbReference type="EMBL" id="BAAABZ010000071">
    <property type="protein sequence ID" value="GAA0554157.1"/>
    <property type="molecule type" value="Genomic_DNA"/>
</dbReference>
<dbReference type="SUPFAM" id="SSF101386">
    <property type="entry name" value="all-alpha NTP pyrophosphatases"/>
    <property type="match status" value="1"/>
</dbReference>
<protein>
    <submittedName>
        <fullName evidence="1">Uncharacterized protein</fullName>
    </submittedName>
</protein>
<sequence length="236" mass="25714">MTDTDNTETQTPEQLLVELAELHMRTHASPLPKHPAAMGWQATTGSMAAGFARALHALMETNPAKAAEIAEWFDGPFGEGPDSLQHTDWTERHVAKSAKVLEQWSLDAREAATRALEATEDWEKTEQSEPSPLWAAARHSVAWLDRTNGAGRHETAMRLMKLVEEAGEVMQAYIGVEGQNPRKGVTHKPGDVAAELCDVILTAAVALHRFTDDPEALMAQHAAAVVRRIEALGEGS</sequence>
<keyword evidence="2" id="KW-1185">Reference proteome</keyword>
<organism evidence="1 2">
    <name type="scientific">Streptomyces mordarskii</name>
    <dbReference type="NCBI Taxonomy" id="1226758"/>
    <lineage>
        <taxon>Bacteria</taxon>
        <taxon>Bacillati</taxon>
        <taxon>Actinomycetota</taxon>
        <taxon>Actinomycetes</taxon>
        <taxon>Kitasatosporales</taxon>
        <taxon>Streptomycetaceae</taxon>
        <taxon>Streptomyces</taxon>
    </lineage>
</organism>
<dbReference type="Proteomes" id="UP001501576">
    <property type="component" value="Unassembled WGS sequence"/>
</dbReference>
<dbReference type="InterPro" id="IPR044548">
    <property type="entry name" value="AF0060_NTP-PPase_MazG-like"/>
</dbReference>
<evidence type="ECO:0000313" key="1">
    <source>
        <dbReference type="EMBL" id="GAA0554157.1"/>
    </source>
</evidence>
<name>A0ABP3NZX8_9ACTN</name>
<reference evidence="2" key="1">
    <citation type="journal article" date="2019" name="Int. J. Syst. Evol. Microbiol.">
        <title>The Global Catalogue of Microorganisms (GCM) 10K type strain sequencing project: providing services to taxonomists for standard genome sequencing and annotation.</title>
        <authorList>
            <consortium name="The Broad Institute Genomics Platform"/>
            <consortium name="The Broad Institute Genome Sequencing Center for Infectious Disease"/>
            <person name="Wu L."/>
            <person name="Ma J."/>
        </authorList>
    </citation>
    <scope>NUCLEOTIDE SEQUENCE [LARGE SCALE GENOMIC DNA]</scope>
    <source>
        <strain evidence="2">JCM 5052</strain>
    </source>
</reference>
<proteinExistence type="predicted"/>
<evidence type="ECO:0000313" key="2">
    <source>
        <dbReference type="Proteomes" id="UP001501576"/>
    </source>
</evidence>
<accession>A0ABP3NZX8</accession>
<dbReference type="Gene3D" id="1.10.287.1080">
    <property type="entry name" value="MazG-like"/>
    <property type="match status" value="1"/>
</dbReference>